<organism evidence="1 2">
    <name type="scientific">Dentiscutata erythropus</name>
    <dbReference type="NCBI Taxonomy" id="1348616"/>
    <lineage>
        <taxon>Eukaryota</taxon>
        <taxon>Fungi</taxon>
        <taxon>Fungi incertae sedis</taxon>
        <taxon>Mucoromycota</taxon>
        <taxon>Glomeromycotina</taxon>
        <taxon>Glomeromycetes</taxon>
        <taxon>Diversisporales</taxon>
        <taxon>Gigasporaceae</taxon>
        <taxon>Dentiscutata</taxon>
    </lineage>
</organism>
<comment type="caution">
    <text evidence="1">The sequence shown here is derived from an EMBL/GenBank/DDBJ whole genome shotgun (WGS) entry which is preliminary data.</text>
</comment>
<name>A0A9N9K385_9GLOM</name>
<evidence type="ECO:0000313" key="2">
    <source>
        <dbReference type="Proteomes" id="UP000789405"/>
    </source>
</evidence>
<gene>
    <name evidence="1" type="ORF">DERYTH_LOCUS25170</name>
</gene>
<evidence type="ECO:0000313" key="1">
    <source>
        <dbReference type="EMBL" id="CAG8809802.1"/>
    </source>
</evidence>
<sequence length="56" mass="6614">TIELSDYETLQIEQLQSLKKQTSLDSFILYKNITKSRDSNSEEFNDDIVPEQYEIL</sequence>
<accession>A0A9N9K385</accession>
<proteinExistence type="predicted"/>
<dbReference type="OrthoDB" id="10390386at2759"/>
<reference evidence="1" key="1">
    <citation type="submission" date="2021-06" db="EMBL/GenBank/DDBJ databases">
        <authorList>
            <person name="Kallberg Y."/>
            <person name="Tangrot J."/>
            <person name="Rosling A."/>
        </authorList>
    </citation>
    <scope>NUCLEOTIDE SEQUENCE</scope>
    <source>
        <strain evidence="1">MA453B</strain>
    </source>
</reference>
<feature type="non-terminal residue" evidence="1">
    <location>
        <position position="1"/>
    </location>
</feature>
<keyword evidence="2" id="KW-1185">Reference proteome</keyword>
<dbReference type="Proteomes" id="UP000789405">
    <property type="component" value="Unassembled WGS sequence"/>
</dbReference>
<feature type="non-terminal residue" evidence="1">
    <location>
        <position position="56"/>
    </location>
</feature>
<dbReference type="AlphaFoldDB" id="A0A9N9K385"/>
<protein>
    <submittedName>
        <fullName evidence="1">22643_t:CDS:1</fullName>
    </submittedName>
</protein>
<dbReference type="EMBL" id="CAJVPY010045542">
    <property type="protein sequence ID" value="CAG8809802.1"/>
    <property type="molecule type" value="Genomic_DNA"/>
</dbReference>